<protein>
    <submittedName>
        <fullName evidence="2">Uncharacterized protein</fullName>
    </submittedName>
</protein>
<dbReference type="EMBL" id="JARBJD010000144">
    <property type="protein sequence ID" value="KAK2949987.1"/>
    <property type="molecule type" value="Genomic_DNA"/>
</dbReference>
<keyword evidence="1" id="KW-0175">Coiled coil</keyword>
<evidence type="ECO:0000313" key="3">
    <source>
        <dbReference type="Proteomes" id="UP001281761"/>
    </source>
</evidence>
<gene>
    <name evidence="2" type="ORF">BLNAU_15022</name>
</gene>
<reference evidence="2 3" key="1">
    <citation type="journal article" date="2022" name="bioRxiv">
        <title>Genomics of Preaxostyla Flagellates Illuminates Evolutionary Transitions and the Path Towards Mitochondrial Loss.</title>
        <authorList>
            <person name="Novak L.V.F."/>
            <person name="Treitli S.C."/>
            <person name="Pyrih J."/>
            <person name="Halakuc P."/>
            <person name="Pipaliya S.V."/>
            <person name="Vacek V."/>
            <person name="Brzon O."/>
            <person name="Soukal P."/>
            <person name="Eme L."/>
            <person name="Dacks J.B."/>
            <person name="Karnkowska A."/>
            <person name="Elias M."/>
            <person name="Hampl V."/>
        </authorList>
    </citation>
    <scope>NUCLEOTIDE SEQUENCE [LARGE SCALE GENOMIC DNA]</scope>
    <source>
        <strain evidence="2">NAU3</strain>
        <tissue evidence="2">Gut</tissue>
    </source>
</reference>
<dbReference type="Proteomes" id="UP001281761">
    <property type="component" value="Unassembled WGS sequence"/>
</dbReference>
<proteinExistence type="predicted"/>
<organism evidence="2 3">
    <name type="scientific">Blattamonas nauphoetae</name>
    <dbReference type="NCBI Taxonomy" id="2049346"/>
    <lineage>
        <taxon>Eukaryota</taxon>
        <taxon>Metamonada</taxon>
        <taxon>Preaxostyla</taxon>
        <taxon>Oxymonadida</taxon>
        <taxon>Blattamonas</taxon>
    </lineage>
</organism>
<keyword evidence="3" id="KW-1185">Reference proteome</keyword>
<feature type="coiled-coil region" evidence="1">
    <location>
        <begin position="10"/>
        <end position="79"/>
    </location>
</feature>
<evidence type="ECO:0000256" key="1">
    <source>
        <dbReference type="SAM" id="Coils"/>
    </source>
</evidence>
<evidence type="ECO:0000313" key="2">
    <source>
        <dbReference type="EMBL" id="KAK2949987.1"/>
    </source>
</evidence>
<comment type="caution">
    <text evidence="2">The sequence shown here is derived from an EMBL/GenBank/DDBJ whole genome shotgun (WGS) entry which is preliminary data.</text>
</comment>
<name>A0ABQ9XBU1_9EUKA</name>
<sequence length="107" mass="12358">MEIEKRRLSAELEEQRLNDKNIRYKAAKKELAEEQKASSAAQKSLSSLKASLAQIEREKESLDGKMKQTQDEVSKLKIAVMMIEIHKLINQFYQEWEHGTNAKDPTP</sequence>
<accession>A0ABQ9XBU1</accession>